<feature type="transmembrane region" description="Helical" evidence="9">
    <location>
        <begin position="923"/>
        <end position="943"/>
    </location>
</feature>
<evidence type="ECO:0000256" key="2">
    <source>
        <dbReference type="ARBA" id="ARBA00022475"/>
    </source>
</evidence>
<evidence type="ECO:0000256" key="9">
    <source>
        <dbReference type="SAM" id="Phobius"/>
    </source>
</evidence>
<dbReference type="EMBL" id="AP009608">
    <property type="protein sequence ID" value="BAH69556.1"/>
    <property type="molecule type" value="Genomic_DNA"/>
</dbReference>
<dbReference type="Pfam" id="PF03706">
    <property type="entry name" value="LPG_synthase_TM"/>
    <property type="match status" value="1"/>
</dbReference>
<feature type="transmembrane region" description="Helical" evidence="9">
    <location>
        <begin position="739"/>
        <end position="762"/>
    </location>
</feature>
<evidence type="ECO:0000313" key="10">
    <source>
        <dbReference type="EMBL" id="BAH69556.1"/>
    </source>
</evidence>
<keyword evidence="4" id="KW-0479">Metal-binding</keyword>
<evidence type="ECO:0000256" key="6">
    <source>
        <dbReference type="ARBA" id="ARBA00022989"/>
    </source>
</evidence>
<evidence type="ECO:0000256" key="3">
    <source>
        <dbReference type="ARBA" id="ARBA00022692"/>
    </source>
</evidence>
<keyword evidence="5" id="KW-0460">Magnesium</keyword>
<feature type="transmembrane region" description="Helical" evidence="9">
    <location>
        <begin position="620"/>
        <end position="640"/>
    </location>
</feature>
<dbReference type="PATRIC" id="fig|496833.3.peg.717"/>
<reference evidence="10 11" key="1">
    <citation type="journal article" date="2009" name="Curr. Microbiol.">
        <title>Molecular cloning and expression of a novel cholinephosphotransferase involved in glycoglycerophospholipid biosynthesis of Mycoplasma fermentans.</title>
        <authorList>
            <person name="Ishida N."/>
            <person name="Irikura D."/>
            <person name="Matsuda K."/>
            <person name="Sato S."/>
            <person name="Asano K."/>
        </authorList>
    </citation>
    <scope>NUCLEOTIDE SEQUENCE [LARGE SCALE GENOMIC DNA]</scope>
    <source>
        <strain evidence="11">ATCC 19989 / NBRC 14854 / NCTC 10117 / PG18</strain>
    </source>
</reference>
<evidence type="ECO:0008006" key="12">
    <source>
        <dbReference type="Google" id="ProtNLM"/>
    </source>
</evidence>
<dbReference type="HOGENOM" id="CLU_301645_0_0_14"/>
<feature type="transmembrane region" description="Helical" evidence="9">
    <location>
        <begin position="565"/>
        <end position="586"/>
    </location>
</feature>
<feature type="transmembrane region" description="Helical" evidence="9">
    <location>
        <begin position="980"/>
        <end position="1000"/>
    </location>
</feature>
<evidence type="ECO:0000256" key="4">
    <source>
        <dbReference type="ARBA" id="ARBA00022723"/>
    </source>
</evidence>
<feature type="transmembrane region" description="Helical" evidence="9">
    <location>
        <begin position="694"/>
        <end position="719"/>
    </location>
</feature>
<proteinExistence type="predicted"/>
<comment type="subcellular location">
    <subcellularLocation>
        <location evidence="1">Cell membrane</location>
        <topology evidence="1">Multi-pass membrane protein</topology>
    </subcellularLocation>
</comment>
<keyword evidence="11" id="KW-1185">Reference proteome</keyword>
<accession>C4XEI4</accession>
<organism evidence="10 11">
    <name type="scientific">Mycoplasmopsis fermentans (strain ATCC 19989 / NBRC 14854 / NCTC 10117 / PG18)</name>
    <name type="common">Mycoplasma fermentans</name>
    <dbReference type="NCBI Taxonomy" id="496833"/>
    <lineage>
        <taxon>Bacteria</taxon>
        <taxon>Bacillati</taxon>
        <taxon>Mycoplasmatota</taxon>
        <taxon>Mycoplasmoidales</taxon>
        <taxon>Metamycoplasmataceae</taxon>
        <taxon>Mycoplasmopsis</taxon>
    </lineage>
</organism>
<dbReference type="GO" id="GO:0008973">
    <property type="term" value="F:phosphopentomutase activity"/>
    <property type="evidence" value="ECO:0007669"/>
    <property type="project" value="TreeGrafter"/>
</dbReference>
<evidence type="ECO:0000256" key="1">
    <source>
        <dbReference type="ARBA" id="ARBA00004651"/>
    </source>
</evidence>
<evidence type="ECO:0000256" key="8">
    <source>
        <dbReference type="ARBA" id="ARBA00023235"/>
    </source>
</evidence>
<sequence>MNRRKMAKNPIINKWSKNSSNYDDFMKKLLTFGMKKENQDIDSAFSRPLQFISNKVIAKLGVGSHLINDYTVTALGHAFCDSIVESEKNNKEFKIFLSNDNTFHALLYTNILARIFDEKGFKSYIFEKNSSYPSVLKNLAAKDDDCDVIISVESFKGLKNIMQISFNWGDGRPFNQVEIARILFKLNSVNYLSIDIPNQGISFKYNHSPLNYNREILKRYSPLISTFKKQNLKFGVDISQLSTANFYYDTLNRLQIDYFTHNRKKDAYIINANNPDCLKKIFWKSLLKKPDANFAISQDGSGINLSVRYKKVFKYFKPDEIAALYLNFLIEDDPIFDKANFANSYIIKSLGAGSLTSLIALKHNIGVEETPKVSGIWEIANRNSIKNKKLLFAFTRFSQFAPFNRFFNGFDANLFMLELMRMIAFYKEKSLTLYEVLQQIYDKYGLHHVITKTFNLDDEMASRFIKRILKSETIGNHKIVNFKEYKNATIVNNNIHLKLSFEGGNSITVKYSIIEKEITIDCEAIAKTNSQEDRTNVVILERELMDGILELKEDFKIRKITPWTFIKWFLFIMTFIGVIIFLYFSIYNFKDDSFFGANGDMGEMFKRMGIVIFKDHKTQFAFLSIVLSFFIWTLFNAIIFKRLLDFQGQKVKWNDLMISSLISTIVQNVTPKSIGGDLATYWYLRRKGVKRSTLLPVVVTNTFLWQVTNVIITVFFLPFGIWFYKDFFTNIDNPQVKVFYAFFITGLFMDSTFASFFFILAFNKKIQNWLLKVFIKFLEWLPFVKIYDPLLVKAKYEYEFYEMRQGMKKTFKKWYQFAEVIIWKLLPNFFSPIAFFMKASGVLQTNLKGGWYFNVLVSNTIIRIGNSVSITPGGQGTNEIFTNMIYKTIMKDLSNAGEWVYRGKDYGLNQIGNAKLMTTIGSIWGTVLGSILSAIYLMLVFIGEKRVDLYQIKEKNLRLIQNDNMSATTRTKTRFYKISFTIYTIIIIALAITILCPLMGSYK</sequence>
<evidence type="ECO:0000256" key="5">
    <source>
        <dbReference type="ARBA" id="ARBA00022842"/>
    </source>
</evidence>
<dbReference type="PANTHER" id="PTHR45745:SF1">
    <property type="entry name" value="PHOSPHOGLUCOMUTASE 2B-RELATED"/>
    <property type="match status" value="1"/>
</dbReference>
<dbReference type="GO" id="GO:0005886">
    <property type="term" value="C:plasma membrane"/>
    <property type="evidence" value="ECO:0007669"/>
    <property type="project" value="UniProtKB-SubCell"/>
</dbReference>
<feature type="transmembrane region" description="Helical" evidence="9">
    <location>
        <begin position="814"/>
        <end position="837"/>
    </location>
</feature>
<dbReference type="Proteomes" id="UP000006810">
    <property type="component" value="Chromosome"/>
</dbReference>
<gene>
    <name evidence="10" type="ordered locus">MBIO_0291</name>
</gene>
<keyword evidence="6 9" id="KW-1133">Transmembrane helix</keyword>
<dbReference type="GO" id="GO:0006166">
    <property type="term" value="P:purine ribonucleoside salvage"/>
    <property type="evidence" value="ECO:0007669"/>
    <property type="project" value="TreeGrafter"/>
</dbReference>
<dbReference type="GO" id="GO:0046872">
    <property type="term" value="F:metal ion binding"/>
    <property type="evidence" value="ECO:0007669"/>
    <property type="project" value="UniProtKB-KW"/>
</dbReference>
<dbReference type="KEGG" id="mfp:MBIO_0291"/>
<dbReference type="AlphaFoldDB" id="C4XEI4"/>
<protein>
    <recommendedName>
        <fullName evidence="12">Alpha-D-phosphohexomutase alpha/beta/alpha domain-containing protein</fullName>
    </recommendedName>
</protein>
<evidence type="ECO:0000256" key="7">
    <source>
        <dbReference type="ARBA" id="ARBA00023136"/>
    </source>
</evidence>
<keyword evidence="8" id="KW-0413">Isomerase</keyword>
<dbReference type="Gene3D" id="3.40.120.10">
    <property type="entry name" value="Alpha-D-Glucose-1,6-Bisphosphate, subunit A, domain 3"/>
    <property type="match status" value="2"/>
</dbReference>
<name>C4XEI4_MYCFP</name>
<evidence type="ECO:0000313" key="11">
    <source>
        <dbReference type="Proteomes" id="UP000006810"/>
    </source>
</evidence>
<keyword evidence="2" id="KW-1003">Cell membrane</keyword>
<keyword evidence="7 9" id="KW-0472">Membrane</keyword>
<dbReference type="InterPro" id="IPR022791">
    <property type="entry name" value="L-PG_synthase/AglD"/>
</dbReference>
<dbReference type="eggNOG" id="COG1109">
    <property type="taxonomic scope" value="Bacteria"/>
</dbReference>
<dbReference type="PANTHER" id="PTHR45745">
    <property type="entry name" value="PHOSPHOMANNOMUTASE 45A"/>
    <property type="match status" value="1"/>
</dbReference>
<keyword evidence="3 9" id="KW-0812">Transmembrane</keyword>